<dbReference type="Proteomes" id="UP000460626">
    <property type="component" value="Unassembled WGS sequence"/>
</dbReference>
<dbReference type="PANTHER" id="PTHR32552">
    <property type="entry name" value="FERRICHROME IRON RECEPTOR-RELATED"/>
    <property type="match status" value="1"/>
</dbReference>
<evidence type="ECO:0000256" key="1">
    <source>
        <dbReference type="ARBA" id="ARBA00004571"/>
    </source>
</evidence>
<dbReference type="GO" id="GO:0015344">
    <property type="term" value="F:siderophore uptake transmembrane transporter activity"/>
    <property type="evidence" value="ECO:0007669"/>
    <property type="project" value="TreeGrafter"/>
</dbReference>
<evidence type="ECO:0000256" key="8">
    <source>
        <dbReference type="ARBA" id="ARBA00023004"/>
    </source>
</evidence>
<dbReference type="OrthoDB" id="9760333at2"/>
<sequence length="704" mass="75889">MREFRLSAATFRFALLAGFAALPVAALPVTAHAGDDPGPQRDYLGADIVVTGERESYIASDGSTAMRTPTPLIDVPQAVTVITADQLEDQSVTQLGDALRFVPGISMETGEGQRDEVFIRGQETTADFYLDGLRDDAQYFRPLYNIERVEVLKGANALIFGRGAGGGAINRVGKVAIFAMPLIGASAQVDTFGALAFTGDVNLPAGESLALRLNGTYETFDNHRDFYDGRFFGLTPTLTAQLGPDTRLYATYTYDDDRRVTDRGLPSLNGRPLTGYDETFFGDADFNDATVQAHIARTRIEHRLSEGWSANASFQFADYDKYYGNVVPGSTNGTTVTLSGYDSTTDRQNLIGQANLVGEFETGGIGHTLLVGVEFTSADTDATRNQARFNNGASTSFTVPLADTIAVPAFTLVPQRASTSDLTTFSAYVQEQVDLGIVQLVAGLRFDRFDLESTDLVTGFDGARVDEEISPRFGVILKPQDNLSLYASYSESFLPQSGDQFTTLDALGQSLDPEQFENLEAGIKWAPHPQLLVTGAAFRLTRSNTTSIDAATGLTLLDGESRVEGFELGLAGEPVDGLSLNLGYTYLDGEITEDSTAGPAGRTLQQVPEHSVAAWARYDLTDRIGLGGGVIHQSRQFASNSNAVVLPAYTRVDAAVYFEATETLSLQVNVENLFDEIYYASAHGDNNIQPGTPLNASVGARLRF</sequence>
<keyword evidence="8" id="KW-0408">Iron</keyword>
<evidence type="ECO:0000256" key="11">
    <source>
        <dbReference type="ARBA" id="ARBA00023136"/>
    </source>
</evidence>
<evidence type="ECO:0000256" key="10">
    <source>
        <dbReference type="ARBA" id="ARBA00023077"/>
    </source>
</evidence>
<dbReference type="CDD" id="cd01347">
    <property type="entry name" value="ligand_gated_channel"/>
    <property type="match status" value="1"/>
</dbReference>
<dbReference type="InterPro" id="IPR010105">
    <property type="entry name" value="TonB_sidphr_rcpt"/>
</dbReference>
<dbReference type="GO" id="GO:0009279">
    <property type="term" value="C:cell outer membrane"/>
    <property type="evidence" value="ECO:0007669"/>
    <property type="project" value="UniProtKB-SubCell"/>
</dbReference>
<feature type="domain" description="TonB-dependent receptor plug" evidence="18">
    <location>
        <begin position="72"/>
        <end position="168"/>
    </location>
</feature>
<feature type="chain" id="PRO_5032766879" evidence="16">
    <location>
        <begin position="34"/>
        <end position="704"/>
    </location>
</feature>
<feature type="signal peptide" evidence="16">
    <location>
        <begin position="1"/>
        <end position="33"/>
    </location>
</feature>
<dbReference type="Pfam" id="PF07715">
    <property type="entry name" value="Plug"/>
    <property type="match status" value="1"/>
</dbReference>
<dbReference type="InterPro" id="IPR039426">
    <property type="entry name" value="TonB-dep_rcpt-like"/>
</dbReference>
<dbReference type="GO" id="GO:0015891">
    <property type="term" value="P:siderophore transport"/>
    <property type="evidence" value="ECO:0007669"/>
    <property type="project" value="InterPro"/>
</dbReference>
<keyword evidence="4 14" id="KW-1134">Transmembrane beta strand</keyword>
<dbReference type="RefSeq" id="WP_131451698.1">
    <property type="nucleotide sequence ID" value="NZ_BMJK01000001.1"/>
</dbReference>
<evidence type="ECO:0000256" key="12">
    <source>
        <dbReference type="ARBA" id="ARBA00023170"/>
    </source>
</evidence>
<accession>A0A844ZZZ8</accession>
<keyword evidence="13 14" id="KW-0998">Cell outer membrane</keyword>
<dbReference type="PANTHER" id="PTHR32552:SF68">
    <property type="entry name" value="FERRICHROME OUTER MEMBRANE TRANSPORTER_PHAGE RECEPTOR"/>
    <property type="match status" value="1"/>
</dbReference>
<keyword evidence="6 14" id="KW-0812">Transmembrane</keyword>
<dbReference type="Gene3D" id="2.40.170.20">
    <property type="entry name" value="TonB-dependent receptor, beta-barrel domain"/>
    <property type="match status" value="1"/>
</dbReference>
<evidence type="ECO:0000256" key="5">
    <source>
        <dbReference type="ARBA" id="ARBA00022496"/>
    </source>
</evidence>
<evidence type="ECO:0000256" key="3">
    <source>
        <dbReference type="ARBA" id="ARBA00022448"/>
    </source>
</evidence>
<evidence type="ECO:0000313" key="19">
    <source>
        <dbReference type="EMBL" id="MXO92307.1"/>
    </source>
</evidence>
<keyword evidence="20" id="KW-1185">Reference proteome</keyword>
<dbReference type="InterPro" id="IPR012910">
    <property type="entry name" value="Plug_dom"/>
</dbReference>
<protein>
    <submittedName>
        <fullName evidence="19">TonB-dependent siderophore receptor</fullName>
    </submittedName>
</protein>
<dbReference type="InterPro" id="IPR037066">
    <property type="entry name" value="Plug_dom_sf"/>
</dbReference>
<evidence type="ECO:0000256" key="14">
    <source>
        <dbReference type="PROSITE-ProRule" id="PRU01360"/>
    </source>
</evidence>
<dbReference type="InterPro" id="IPR036942">
    <property type="entry name" value="Beta-barrel_TonB_sf"/>
</dbReference>
<evidence type="ECO:0000256" key="2">
    <source>
        <dbReference type="ARBA" id="ARBA00009810"/>
    </source>
</evidence>
<dbReference type="Gene3D" id="2.170.130.10">
    <property type="entry name" value="TonB-dependent receptor, plug domain"/>
    <property type="match status" value="1"/>
</dbReference>
<dbReference type="Pfam" id="PF00593">
    <property type="entry name" value="TonB_dep_Rec_b-barrel"/>
    <property type="match status" value="1"/>
</dbReference>
<evidence type="ECO:0000259" key="18">
    <source>
        <dbReference type="Pfam" id="PF07715"/>
    </source>
</evidence>
<dbReference type="SUPFAM" id="SSF56935">
    <property type="entry name" value="Porins"/>
    <property type="match status" value="1"/>
</dbReference>
<proteinExistence type="inferred from homology"/>
<dbReference type="NCBIfam" id="TIGR01783">
    <property type="entry name" value="TonB-siderophor"/>
    <property type="match status" value="1"/>
</dbReference>
<evidence type="ECO:0000256" key="4">
    <source>
        <dbReference type="ARBA" id="ARBA00022452"/>
    </source>
</evidence>
<evidence type="ECO:0000256" key="15">
    <source>
        <dbReference type="RuleBase" id="RU003357"/>
    </source>
</evidence>
<comment type="caution">
    <text evidence="19">The sequence shown here is derived from an EMBL/GenBank/DDBJ whole genome shotgun (WGS) entry which is preliminary data.</text>
</comment>
<comment type="similarity">
    <text evidence="2 14 15">Belongs to the TonB-dependent receptor family.</text>
</comment>
<reference evidence="19 20" key="1">
    <citation type="submission" date="2019-12" db="EMBL/GenBank/DDBJ databases">
        <title>Genomic-based taxomic classification of the family Erythrobacteraceae.</title>
        <authorList>
            <person name="Xu L."/>
        </authorList>
    </citation>
    <scope>NUCLEOTIDE SEQUENCE [LARGE SCALE GENOMIC DNA]</scope>
    <source>
        <strain evidence="19 20">RC4-10-4</strain>
    </source>
</reference>
<keyword evidence="3 14" id="KW-0813">Transport</keyword>
<evidence type="ECO:0000256" key="16">
    <source>
        <dbReference type="SAM" id="SignalP"/>
    </source>
</evidence>
<keyword evidence="11 14" id="KW-0472">Membrane</keyword>
<evidence type="ECO:0000256" key="6">
    <source>
        <dbReference type="ARBA" id="ARBA00022692"/>
    </source>
</evidence>
<organism evidence="19 20">
    <name type="scientific">Aurantiacibacter arachoides</name>
    <dbReference type="NCBI Taxonomy" id="1850444"/>
    <lineage>
        <taxon>Bacteria</taxon>
        <taxon>Pseudomonadati</taxon>
        <taxon>Pseudomonadota</taxon>
        <taxon>Alphaproteobacteria</taxon>
        <taxon>Sphingomonadales</taxon>
        <taxon>Erythrobacteraceae</taxon>
        <taxon>Aurantiacibacter</taxon>
    </lineage>
</organism>
<dbReference type="AlphaFoldDB" id="A0A844ZZZ8"/>
<keyword evidence="9" id="KW-0406">Ion transport</keyword>
<dbReference type="InterPro" id="IPR000531">
    <property type="entry name" value="Beta-barrel_TonB"/>
</dbReference>
<evidence type="ECO:0000259" key="17">
    <source>
        <dbReference type="Pfam" id="PF00593"/>
    </source>
</evidence>
<evidence type="ECO:0000313" key="20">
    <source>
        <dbReference type="Proteomes" id="UP000460626"/>
    </source>
</evidence>
<dbReference type="PROSITE" id="PS52016">
    <property type="entry name" value="TONB_DEPENDENT_REC_3"/>
    <property type="match status" value="1"/>
</dbReference>
<dbReference type="EMBL" id="WTYH01000001">
    <property type="protein sequence ID" value="MXO92307.1"/>
    <property type="molecule type" value="Genomic_DNA"/>
</dbReference>
<keyword evidence="5" id="KW-0410">Iron transport</keyword>
<dbReference type="GO" id="GO:0038023">
    <property type="term" value="F:signaling receptor activity"/>
    <property type="evidence" value="ECO:0007669"/>
    <property type="project" value="InterPro"/>
</dbReference>
<evidence type="ECO:0000256" key="7">
    <source>
        <dbReference type="ARBA" id="ARBA00022729"/>
    </source>
</evidence>
<name>A0A844ZZZ8_9SPHN</name>
<evidence type="ECO:0000256" key="9">
    <source>
        <dbReference type="ARBA" id="ARBA00023065"/>
    </source>
</evidence>
<evidence type="ECO:0000256" key="13">
    <source>
        <dbReference type="ARBA" id="ARBA00023237"/>
    </source>
</evidence>
<keyword evidence="10 15" id="KW-0798">TonB box</keyword>
<feature type="domain" description="TonB-dependent receptor-like beta-barrel" evidence="17">
    <location>
        <begin position="240"/>
        <end position="673"/>
    </location>
</feature>
<gene>
    <name evidence="19" type="ORF">GRI62_01635</name>
</gene>
<keyword evidence="12 19" id="KW-0675">Receptor</keyword>
<keyword evidence="7 16" id="KW-0732">Signal</keyword>
<comment type="subcellular location">
    <subcellularLocation>
        <location evidence="1 14">Cell outer membrane</location>
        <topology evidence="1 14">Multi-pass membrane protein</topology>
    </subcellularLocation>
</comment>